<feature type="region of interest" description="Disordered" evidence="1">
    <location>
        <begin position="76"/>
        <end position="101"/>
    </location>
</feature>
<proteinExistence type="predicted"/>
<dbReference type="EMBL" id="JAUEPS010000208">
    <property type="protein sequence ID" value="KAK0433823.1"/>
    <property type="molecule type" value="Genomic_DNA"/>
</dbReference>
<comment type="caution">
    <text evidence="2">The sequence shown here is derived from an EMBL/GenBank/DDBJ whole genome shotgun (WGS) entry which is preliminary data.</text>
</comment>
<reference evidence="2" key="1">
    <citation type="submission" date="2023-06" db="EMBL/GenBank/DDBJ databases">
        <authorList>
            <consortium name="Lawrence Berkeley National Laboratory"/>
            <person name="Ahrendt S."/>
            <person name="Sahu N."/>
            <person name="Indic B."/>
            <person name="Wong-Bajracharya J."/>
            <person name="Merenyi Z."/>
            <person name="Ke H.-M."/>
            <person name="Monk M."/>
            <person name="Kocsube S."/>
            <person name="Drula E."/>
            <person name="Lipzen A."/>
            <person name="Balint B."/>
            <person name="Henrissat B."/>
            <person name="Andreopoulos B."/>
            <person name="Martin F.M."/>
            <person name="Harder C.B."/>
            <person name="Rigling D."/>
            <person name="Ford K.L."/>
            <person name="Foster G.D."/>
            <person name="Pangilinan J."/>
            <person name="Papanicolaou A."/>
            <person name="Barry K."/>
            <person name="LaButti K."/>
            <person name="Viragh M."/>
            <person name="Koriabine M."/>
            <person name="Yan M."/>
            <person name="Riley R."/>
            <person name="Champramary S."/>
            <person name="Plett K.L."/>
            <person name="Tsai I.J."/>
            <person name="Slot J."/>
            <person name="Sipos G."/>
            <person name="Plett J."/>
            <person name="Nagy L.G."/>
            <person name="Grigoriev I.V."/>
        </authorList>
    </citation>
    <scope>NUCLEOTIDE SEQUENCE</scope>
    <source>
        <strain evidence="2">CCBAS 213</strain>
    </source>
</reference>
<name>A0AA39J0G5_ARMTA</name>
<evidence type="ECO:0000313" key="2">
    <source>
        <dbReference type="EMBL" id="KAK0433823.1"/>
    </source>
</evidence>
<feature type="region of interest" description="Disordered" evidence="1">
    <location>
        <begin position="1"/>
        <end position="28"/>
    </location>
</feature>
<dbReference type="Proteomes" id="UP001175211">
    <property type="component" value="Unassembled WGS sequence"/>
</dbReference>
<protein>
    <submittedName>
        <fullName evidence="2">Uncharacterized protein</fullName>
    </submittedName>
</protein>
<keyword evidence="3" id="KW-1185">Reference proteome</keyword>
<dbReference type="AlphaFoldDB" id="A0AA39J0G5"/>
<dbReference type="GeneID" id="85354222"/>
<feature type="compositionally biased region" description="Basic and acidic residues" evidence="1">
    <location>
        <begin position="11"/>
        <end position="22"/>
    </location>
</feature>
<evidence type="ECO:0000256" key="1">
    <source>
        <dbReference type="SAM" id="MobiDB-lite"/>
    </source>
</evidence>
<gene>
    <name evidence="2" type="ORF">EV420DRAFT_1488944</name>
</gene>
<organism evidence="2 3">
    <name type="scientific">Armillaria tabescens</name>
    <name type="common">Ringless honey mushroom</name>
    <name type="synonym">Agaricus tabescens</name>
    <dbReference type="NCBI Taxonomy" id="1929756"/>
    <lineage>
        <taxon>Eukaryota</taxon>
        <taxon>Fungi</taxon>
        <taxon>Dikarya</taxon>
        <taxon>Basidiomycota</taxon>
        <taxon>Agaricomycotina</taxon>
        <taxon>Agaricomycetes</taxon>
        <taxon>Agaricomycetidae</taxon>
        <taxon>Agaricales</taxon>
        <taxon>Marasmiineae</taxon>
        <taxon>Physalacriaceae</taxon>
        <taxon>Desarmillaria</taxon>
    </lineage>
</organism>
<feature type="compositionally biased region" description="Basic and acidic residues" evidence="1">
    <location>
        <begin position="84"/>
        <end position="101"/>
    </location>
</feature>
<dbReference type="RefSeq" id="XP_060321573.1">
    <property type="nucleotide sequence ID" value="XM_060470674.1"/>
</dbReference>
<accession>A0AA39J0G5</accession>
<evidence type="ECO:0000313" key="3">
    <source>
        <dbReference type="Proteomes" id="UP001175211"/>
    </source>
</evidence>
<sequence>MSIHAAGTGREGQEYQPERARNVEFSNTEPVGHGYIGEYYVQFIPSKDVDCPVHPWHQGRDNSSDQALIEFIENTGAFTLSGESRGERRAPEPKEEERWEE</sequence>